<keyword evidence="3" id="KW-1185">Reference proteome</keyword>
<name>A0A4Q0XI93_9FLAO</name>
<dbReference type="RefSeq" id="WP_129017348.1">
    <property type="nucleotide sequence ID" value="NZ_SDDZ01000005.1"/>
</dbReference>
<keyword evidence="1" id="KW-0472">Membrane</keyword>
<dbReference type="AlphaFoldDB" id="A0A4Q0XI93"/>
<comment type="caution">
    <text evidence="2">The sequence shown here is derived from an EMBL/GenBank/DDBJ whole genome shotgun (WGS) entry which is preliminary data.</text>
</comment>
<evidence type="ECO:0000313" key="2">
    <source>
        <dbReference type="EMBL" id="RXJ49834.1"/>
    </source>
</evidence>
<keyword evidence="1" id="KW-1133">Transmembrane helix</keyword>
<reference evidence="2 3" key="1">
    <citation type="submission" date="2019-01" db="EMBL/GenBank/DDBJ databases">
        <title>Genome sequence of the Antarctic species Gelidibacter gilvus ACAM 158(T).</title>
        <authorList>
            <person name="Bowman J.P."/>
        </authorList>
    </citation>
    <scope>NUCLEOTIDE SEQUENCE [LARGE SCALE GENOMIC DNA]</scope>
    <source>
        <strain evidence="2 3">IC158</strain>
    </source>
</reference>
<sequence length="62" mass="7585">MKTIHKVIQYAYLFIAVFFIYESVRWWNEDNGKAIMLLVFALMAVGMYFFKKHFRKKMNNNQ</sequence>
<protein>
    <submittedName>
        <fullName evidence="2">Uncharacterized protein</fullName>
    </submittedName>
</protein>
<dbReference type="EMBL" id="SDDZ01000005">
    <property type="protein sequence ID" value="RXJ49834.1"/>
    <property type="molecule type" value="Genomic_DNA"/>
</dbReference>
<feature type="transmembrane region" description="Helical" evidence="1">
    <location>
        <begin position="7"/>
        <end position="27"/>
    </location>
</feature>
<evidence type="ECO:0000256" key="1">
    <source>
        <dbReference type="SAM" id="Phobius"/>
    </source>
</evidence>
<dbReference type="OrthoDB" id="1151040at2"/>
<proteinExistence type="predicted"/>
<feature type="transmembrane region" description="Helical" evidence="1">
    <location>
        <begin position="33"/>
        <end position="50"/>
    </location>
</feature>
<dbReference type="Proteomes" id="UP000289792">
    <property type="component" value="Unassembled WGS sequence"/>
</dbReference>
<keyword evidence="1" id="KW-0812">Transmembrane</keyword>
<evidence type="ECO:0000313" key="3">
    <source>
        <dbReference type="Proteomes" id="UP000289792"/>
    </source>
</evidence>
<accession>A0A4Q0XI93</accession>
<gene>
    <name evidence="2" type="ORF">ESZ48_10300</name>
</gene>
<organism evidence="2 3">
    <name type="scientific">Gelidibacter gilvus</name>
    <dbReference type="NCBI Taxonomy" id="59602"/>
    <lineage>
        <taxon>Bacteria</taxon>
        <taxon>Pseudomonadati</taxon>
        <taxon>Bacteroidota</taxon>
        <taxon>Flavobacteriia</taxon>
        <taxon>Flavobacteriales</taxon>
        <taxon>Flavobacteriaceae</taxon>
        <taxon>Gelidibacter</taxon>
    </lineage>
</organism>